<dbReference type="EMBL" id="JALJEJ010000012">
    <property type="protein sequence ID" value="MCJ8211753.1"/>
    <property type="molecule type" value="Genomic_DNA"/>
</dbReference>
<evidence type="ECO:0000256" key="1">
    <source>
        <dbReference type="SAM" id="MobiDB-lite"/>
    </source>
</evidence>
<comment type="caution">
    <text evidence="2">The sequence shown here is derived from an EMBL/GenBank/DDBJ whole genome shotgun (WGS) entry which is preliminary data.</text>
</comment>
<reference evidence="2" key="1">
    <citation type="submission" date="2022-04" db="EMBL/GenBank/DDBJ databases">
        <title>Mucilaginibacter sp. RS28 isolated from freshwater.</title>
        <authorList>
            <person name="Ko S.-R."/>
        </authorList>
    </citation>
    <scope>NUCLEOTIDE SEQUENCE</scope>
    <source>
        <strain evidence="2">RS28</strain>
    </source>
</reference>
<dbReference type="RefSeq" id="WP_245132649.1">
    <property type="nucleotide sequence ID" value="NZ_JALJEJ010000012.1"/>
</dbReference>
<keyword evidence="3" id="KW-1185">Reference proteome</keyword>
<proteinExistence type="predicted"/>
<feature type="region of interest" description="Disordered" evidence="1">
    <location>
        <begin position="85"/>
        <end position="122"/>
    </location>
</feature>
<dbReference type="AlphaFoldDB" id="A0A9X1X8N0"/>
<sequence length="122" mass="13515">MSKKIDKALAKRMIQGYKKQNNGHSTTRAGQKLSGFLVDRASLEEILKHPDNYDGIHFYIAKHHEHVDKNDNVIAMVFAGAKRNPKYAGADGKGDPGEPPYTNGDPYDHSDSCPDNCGDLPY</sequence>
<organism evidence="2 3">
    <name type="scientific">Mucilaginibacter straminoryzae</name>
    <dbReference type="NCBI Taxonomy" id="2932774"/>
    <lineage>
        <taxon>Bacteria</taxon>
        <taxon>Pseudomonadati</taxon>
        <taxon>Bacteroidota</taxon>
        <taxon>Sphingobacteriia</taxon>
        <taxon>Sphingobacteriales</taxon>
        <taxon>Sphingobacteriaceae</taxon>
        <taxon>Mucilaginibacter</taxon>
    </lineage>
</organism>
<name>A0A9X1X8N0_9SPHI</name>
<protein>
    <submittedName>
        <fullName evidence="2">Uncharacterized protein</fullName>
    </submittedName>
</protein>
<evidence type="ECO:0000313" key="3">
    <source>
        <dbReference type="Proteomes" id="UP001139450"/>
    </source>
</evidence>
<accession>A0A9X1X8N0</accession>
<evidence type="ECO:0000313" key="2">
    <source>
        <dbReference type="EMBL" id="MCJ8211753.1"/>
    </source>
</evidence>
<gene>
    <name evidence="2" type="ORF">MUY27_18690</name>
</gene>
<dbReference type="Proteomes" id="UP001139450">
    <property type="component" value="Unassembled WGS sequence"/>
</dbReference>